<dbReference type="EMBL" id="JBIBSM010000006">
    <property type="protein sequence ID" value="MFF8277046.1"/>
    <property type="molecule type" value="Genomic_DNA"/>
</dbReference>
<organism evidence="2 3">
    <name type="scientific">Streptomyces lateritius</name>
    <dbReference type="NCBI Taxonomy" id="67313"/>
    <lineage>
        <taxon>Bacteria</taxon>
        <taxon>Bacillati</taxon>
        <taxon>Actinomycetota</taxon>
        <taxon>Actinomycetes</taxon>
        <taxon>Kitasatosporales</taxon>
        <taxon>Streptomycetaceae</taxon>
        <taxon>Streptomyces</taxon>
    </lineage>
</organism>
<evidence type="ECO:0000256" key="1">
    <source>
        <dbReference type="SAM" id="MobiDB-lite"/>
    </source>
</evidence>
<feature type="region of interest" description="Disordered" evidence="1">
    <location>
        <begin position="398"/>
        <end position="477"/>
    </location>
</feature>
<feature type="compositionally biased region" description="Basic residues" evidence="1">
    <location>
        <begin position="401"/>
        <end position="413"/>
    </location>
</feature>
<comment type="caution">
    <text evidence="2">The sequence shown here is derived from an EMBL/GenBank/DDBJ whole genome shotgun (WGS) entry which is preliminary data.</text>
</comment>
<dbReference type="RefSeq" id="WP_391934404.1">
    <property type="nucleotide sequence ID" value="NZ_JBIBSM010000006.1"/>
</dbReference>
<evidence type="ECO:0000313" key="2">
    <source>
        <dbReference type="EMBL" id="MFF8277046.1"/>
    </source>
</evidence>
<gene>
    <name evidence="2" type="ORF">ACF05T_13205</name>
</gene>
<feature type="compositionally biased region" description="Low complexity" evidence="1">
    <location>
        <begin position="466"/>
        <end position="477"/>
    </location>
</feature>
<dbReference type="Pfam" id="PF13830">
    <property type="entry name" value="DUF4192"/>
    <property type="match status" value="1"/>
</dbReference>
<reference evidence="2 3" key="1">
    <citation type="submission" date="2024-10" db="EMBL/GenBank/DDBJ databases">
        <title>The Natural Products Discovery Center: Release of the First 8490 Sequenced Strains for Exploring Actinobacteria Biosynthetic Diversity.</title>
        <authorList>
            <person name="Kalkreuter E."/>
            <person name="Kautsar S.A."/>
            <person name="Yang D."/>
            <person name="Bader C.D."/>
            <person name="Teijaro C.N."/>
            <person name="Fluegel L."/>
            <person name="Davis C.M."/>
            <person name="Simpson J.R."/>
            <person name="Lauterbach L."/>
            <person name="Steele A.D."/>
            <person name="Gui C."/>
            <person name="Meng S."/>
            <person name="Li G."/>
            <person name="Viehrig K."/>
            <person name="Ye F."/>
            <person name="Su P."/>
            <person name="Kiefer A.F."/>
            <person name="Nichols A."/>
            <person name="Cepeda A.J."/>
            <person name="Yan W."/>
            <person name="Fan B."/>
            <person name="Jiang Y."/>
            <person name="Adhikari A."/>
            <person name="Zheng C.-J."/>
            <person name="Schuster L."/>
            <person name="Cowan T.M."/>
            <person name="Smanski M.J."/>
            <person name="Chevrette M.G."/>
            <person name="De Carvalho L.P.S."/>
            <person name="Shen B."/>
        </authorList>
    </citation>
    <scope>NUCLEOTIDE SEQUENCE [LARGE SCALE GENOMIC DNA]</scope>
    <source>
        <strain evidence="2 3">NPDC015755</strain>
    </source>
</reference>
<feature type="region of interest" description="Disordered" evidence="1">
    <location>
        <begin position="245"/>
        <end position="274"/>
    </location>
</feature>
<evidence type="ECO:0000313" key="3">
    <source>
        <dbReference type="Proteomes" id="UP001603013"/>
    </source>
</evidence>
<name>A0ABW6YBV7_9ACTN</name>
<keyword evidence="3" id="KW-1185">Reference proteome</keyword>
<dbReference type="Proteomes" id="UP001603013">
    <property type="component" value="Unassembled WGS sequence"/>
</dbReference>
<protein>
    <submittedName>
        <fullName evidence="2">DUF4192 domain-containing protein</fullName>
    </submittedName>
</protein>
<accession>A0ABW6YBV7</accession>
<proteinExistence type="predicted"/>
<dbReference type="InterPro" id="IPR025447">
    <property type="entry name" value="DUF4192"/>
</dbReference>
<sequence length="477" mass="51128">MNTNPHESRGPSETQHITLRGPAELADALPFMLGFHPNDSVVLVALHGEHGRFGGRVRLGIPRSPQEWPSTAEHLAECLVDGCARRGTRPDGIVVFLCQDPEPGETGRRTMERLRPFAQRLRTACGELDIPVYEVLCISDGLYFSYCCPDTRCCPPDGTPLALTGTSVMAASAAYAGIQVRGSLREMQARLKPRETPGDDRQRTALNAAAAVIVPKILDGPPGQGRQEVRETTLKLAREMLRRFGRPSAEGEGLERTPVAGLPRRTGTAESDAADDARITPDEAAALILGLQDRETRDRAAEWMEGRDARAALRLWGALARRCVAPYGEHAAAPLTLAGWVAWSTGDEPAARVALGLALEADPQYVFARLLHQACNEGLDPESLRSCLRAEREGREAAAAKARRGARRVRPGARARAAQPLKRSAPAGKRSGPAGRKSGQAENGIGAAGSARPGGAGRVFRDAGARRSGQRGTRSGR</sequence>